<evidence type="ECO:0000313" key="4">
    <source>
        <dbReference type="EMBL" id="SFB14742.1"/>
    </source>
</evidence>
<name>A0A1I0YNE3_9RHOB</name>
<dbReference type="GO" id="GO:0016994">
    <property type="term" value="F:precorrin-6A reductase activity"/>
    <property type="evidence" value="ECO:0007669"/>
    <property type="project" value="InterPro"/>
</dbReference>
<dbReference type="UniPathway" id="UPA00148"/>
<dbReference type="Proteomes" id="UP000198796">
    <property type="component" value="Unassembled WGS sequence"/>
</dbReference>
<gene>
    <name evidence="4" type="ORF">SAMN05421688_3234</name>
</gene>
<dbReference type="PANTHER" id="PTHR36925:SF1">
    <property type="entry name" value="COBALT-PRECORRIN-6A REDUCTASE"/>
    <property type="match status" value="1"/>
</dbReference>
<keyword evidence="5" id="KW-1185">Reference proteome</keyword>
<evidence type="ECO:0000256" key="2">
    <source>
        <dbReference type="ARBA" id="ARBA00022573"/>
    </source>
</evidence>
<protein>
    <submittedName>
        <fullName evidence="4">Precorrin-6A reductase</fullName>
    </submittedName>
</protein>
<sequence>MERYDVLILAGSGEARSVAAGLAEAGVAALMAQRRPPRTGETYPLPLHVGAFDSASDFVRFLEEHSIRRVLDASHPFAGKFSHRAAELSVEAGCAYLRLTRAPWVAAPQDRWIDVATESQAAEHISPGARVFVATGRGTEAQFANLEGREVLFRVLGQHGGKTGAARHIRYVPAKGPFTVASEESFLRRAEIDWLVCRNAGGEGAFPKLAAARELGLPVVMVRRPTLPEPKVQTVAEALEWAMS</sequence>
<comment type="pathway">
    <text evidence="1">Cofactor biosynthesis; adenosylcobalamin biosynthesis.</text>
</comment>
<organism evidence="4 5">
    <name type="scientific">Poseidonocella pacifica</name>
    <dbReference type="NCBI Taxonomy" id="871651"/>
    <lineage>
        <taxon>Bacteria</taxon>
        <taxon>Pseudomonadati</taxon>
        <taxon>Pseudomonadota</taxon>
        <taxon>Alphaproteobacteria</taxon>
        <taxon>Rhodobacterales</taxon>
        <taxon>Roseobacteraceae</taxon>
        <taxon>Poseidonocella</taxon>
    </lineage>
</organism>
<keyword evidence="3" id="KW-0560">Oxidoreductase</keyword>
<dbReference type="EMBL" id="FOJU01000006">
    <property type="protein sequence ID" value="SFB14742.1"/>
    <property type="molecule type" value="Genomic_DNA"/>
</dbReference>
<dbReference type="PROSITE" id="PS51014">
    <property type="entry name" value="COBK_CBIJ"/>
    <property type="match status" value="1"/>
</dbReference>
<dbReference type="STRING" id="871651.SAMN05421688_3234"/>
<evidence type="ECO:0000313" key="5">
    <source>
        <dbReference type="Proteomes" id="UP000198796"/>
    </source>
</evidence>
<reference evidence="4 5" key="1">
    <citation type="submission" date="2016-10" db="EMBL/GenBank/DDBJ databases">
        <authorList>
            <person name="de Groot N.N."/>
        </authorList>
    </citation>
    <scope>NUCLEOTIDE SEQUENCE [LARGE SCALE GENOMIC DNA]</scope>
    <source>
        <strain evidence="4 5">DSM 29316</strain>
    </source>
</reference>
<dbReference type="Pfam" id="PF02571">
    <property type="entry name" value="CbiJ"/>
    <property type="match status" value="1"/>
</dbReference>
<dbReference type="InterPro" id="IPR003723">
    <property type="entry name" value="Precorrin-6x_reduct"/>
</dbReference>
<dbReference type="RefSeq" id="WP_175501297.1">
    <property type="nucleotide sequence ID" value="NZ_FOJU01000006.1"/>
</dbReference>
<dbReference type="GO" id="GO:0009236">
    <property type="term" value="P:cobalamin biosynthetic process"/>
    <property type="evidence" value="ECO:0007669"/>
    <property type="project" value="UniProtKB-UniPathway"/>
</dbReference>
<evidence type="ECO:0000256" key="3">
    <source>
        <dbReference type="ARBA" id="ARBA00023002"/>
    </source>
</evidence>
<keyword evidence="2" id="KW-0169">Cobalamin biosynthesis</keyword>
<dbReference type="AlphaFoldDB" id="A0A1I0YNE3"/>
<dbReference type="PANTHER" id="PTHR36925">
    <property type="entry name" value="COBALT-PRECORRIN-6A REDUCTASE"/>
    <property type="match status" value="1"/>
</dbReference>
<evidence type="ECO:0000256" key="1">
    <source>
        <dbReference type="ARBA" id="ARBA00004953"/>
    </source>
</evidence>
<accession>A0A1I0YNE3</accession>
<proteinExistence type="predicted"/>